<feature type="compositionally biased region" description="Basic and acidic residues" evidence="1">
    <location>
        <begin position="499"/>
        <end position="514"/>
    </location>
</feature>
<feature type="compositionally biased region" description="Basic and acidic residues" evidence="1">
    <location>
        <begin position="445"/>
        <end position="465"/>
    </location>
</feature>
<evidence type="ECO:0000256" key="1">
    <source>
        <dbReference type="SAM" id="MobiDB-lite"/>
    </source>
</evidence>
<feature type="compositionally biased region" description="Basic residues" evidence="1">
    <location>
        <begin position="991"/>
        <end position="1001"/>
    </location>
</feature>
<comment type="caution">
    <text evidence="3">The sequence shown here is derived from an EMBL/GenBank/DDBJ whole genome shotgun (WGS) entry which is preliminary data.</text>
</comment>
<dbReference type="Pfam" id="PF24912">
    <property type="entry name" value="SH3_TNRC18"/>
    <property type="match status" value="1"/>
</dbReference>
<accession>A0AAE1A7E1</accession>
<feature type="compositionally biased region" description="Low complexity" evidence="1">
    <location>
        <begin position="944"/>
        <end position="954"/>
    </location>
</feature>
<feature type="compositionally biased region" description="Low complexity" evidence="1">
    <location>
        <begin position="867"/>
        <end position="891"/>
    </location>
</feature>
<feature type="compositionally biased region" description="Basic residues" evidence="1">
    <location>
        <begin position="520"/>
        <end position="535"/>
    </location>
</feature>
<feature type="domain" description="BAH" evidence="2">
    <location>
        <begin position="1538"/>
        <end position="1654"/>
    </location>
</feature>
<feature type="compositionally biased region" description="Basic and acidic residues" evidence="1">
    <location>
        <begin position="1047"/>
        <end position="1057"/>
    </location>
</feature>
<dbReference type="InterPro" id="IPR048924">
    <property type="entry name" value="BAHCC1-like_Tudor"/>
</dbReference>
<sequence length="1657" mass="179065">MSRGTKRVTGRATRGAIYRSNSGSIPVGIAVAQIRPHHVHQPRDHVSISGANREQGVRHASPTGASRPKPPPASHLARASDTHQAARSRGHNVPPSAWVHQDQSQFPPGQSQGRASARPRYPVSAPAGFKFTVDPSTGQVFLVHSEDLQEPRSVWSVPSLPLPPGESPGQVKQNTSLPKVTVHSPEPTQEQPGGNSVRNGSSSQLSSLKARQESCYKPETPGNSVVSSIPVAAESTGFLWPNFQSRGCSPILCEDLSSPLSLLSTLSSLSSRKPTTCNVGIQVGEVLGRGRKKRDSALKHLSLDREVQTSPSPLAAASSSHPHVPQASSSSSSSSTSAPSSSSKALNPLPAHCQPLEVKIGEDGSGEATSSLYNPFTDPQILQAAHGLELLSTLAEKRPKCSSSSAASSLDDPKHIYPSPSDSYETLSPTADPSVDSVGGKSGHPRREVRRELSPKWTRPKKEPQDGTPSGDFKPPPELELAHDLDVRFKLVEVQRQYKEKQRELAKLQSKKLDASGAKSWKRGPGRPPKKKAQLKKSDDDSSSSSSKPKDSHHQQQKKKRPAEELVDRIYRKLAPDKPNKVSRSIHYVKSKTGPFFRRKSASKSVKRNKDLFGIDPSTWPSYSERKHQEKVKHGKDKYKTSFVGPLDSDHKSHFSFKSKGHKMTLVKETGNIFANLQKSCTGLEFSESDSRPSKSKLPKSENGHCSLDLSPGLLASVGTIKAESGTTSSASQLSGLGLLAKFALTTAGPSPVIPASAAVTISSSPLTTQPSASGGEPSSSTAFLPHTPSSSSSSSLTSSELSSQTMSCFISSPGLTSGLYSSSTTTINTPSMTTTFGSISSFMAGQSVSLFNTSNTSNGPDKNRASSSLSSRPLLDSGSTAAPETTSTATTVSTALNTGITTTVTVTSSLDTTIATSSASTPAVVVSSPRSGLFLAQPQQRGSSSAQQTSESSSLEHEEASNGTTATESSSSKRKADDDSDTDTSDTSPNKKRKPGRPRKINPDKSSGGTETIWAKKSCHLPEGSNQNESRRPESDFNTPLFLDDEWSRRRSERIFLSESGPSMSLGVSTTGLSLSAVPPSAVSPRSNSSEQHVWKLSHFMPKSKKLQESKSLQGSNKGESSQSTDVKTEQKEDSASTPNSGKQGKPLETPAKKGITPAKEPQLLESSFSSSTPQKSKRGRKPKDDKSSVKKVKKEKKSTSSSSPSPPKLVKKEKLSDDFARRKQQKSKSLHNITQRVKKKFSKTNKQVEENPKGRPPKDRKKSKDKKRGKDFDPLDGEGPPTPEPRCCKLQTTDLREGLKVLYLNDGLFYEGTVKALQPPDVYGVLTAGQRGSRPHILCQEEVLKDAVLDVRPGSKRYLPVGTRVCAFWSQQFSCLYPGTVAKSPSSSSDSANSVSVDFDDEDTGRIPIEHIRLLPADFPIIEYEPDPLESLPKKRRARTQSDLSECENPRRNRNTGKKKAADSDDEADDNDESDNDDDDRDEKSGTEDSSDGTDSSTELIYWQWHGPPVRKPGQKGKIFAKGKRVYYKAIARASEVINVGDAAIFVSTGRPDFPYIGNIENLWQTASGNMMVKVRWYYHPEETKSSKKLGDLKNALFTSQHMDENDVQTIAHKCEVLTPAQFRKRGQSGESDVYYCAGHYDPVTNALTLNPGVS</sequence>
<dbReference type="Gene3D" id="2.30.30.140">
    <property type="match status" value="1"/>
</dbReference>
<dbReference type="Pfam" id="PF01426">
    <property type="entry name" value="BAH"/>
    <property type="match status" value="1"/>
</dbReference>
<evidence type="ECO:0000313" key="4">
    <source>
        <dbReference type="Proteomes" id="UP001283361"/>
    </source>
</evidence>
<feature type="compositionally biased region" description="Acidic residues" evidence="1">
    <location>
        <begin position="1466"/>
        <end position="1483"/>
    </location>
</feature>
<feature type="compositionally biased region" description="Basic and acidic residues" evidence="1">
    <location>
        <begin position="562"/>
        <end position="580"/>
    </location>
</feature>
<feature type="compositionally biased region" description="Polar residues" evidence="1">
    <location>
        <begin position="101"/>
        <end position="114"/>
    </location>
</feature>
<gene>
    <name evidence="3" type="ORF">RRG08_027883</name>
</gene>
<dbReference type="InterPro" id="IPR001025">
    <property type="entry name" value="BAH_dom"/>
</dbReference>
<organism evidence="3 4">
    <name type="scientific">Elysia crispata</name>
    <name type="common">lettuce slug</name>
    <dbReference type="NCBI Taxonomy" id="231223"/>
    <lineage>
        <taxon>Eukaryota</taxon>
        <taxon>Metazoa</taxon>
        <taxon>Spiralia</taxon>
        <taxon>Lophotrochozoa</taxon>
        <taxon>Mollusca</taxon>
        <taxon>Gastropoda</taxon>
        <taxon>Heterobranchia</taxon>
        <taxon>Euthyneura</taxon>
        <taxon>Panpulmonata</taxon>
        <taxon>Sacoglossa</taxon>
        <taxon>Placobranchoidea</taxon>
        <taxon>Plakobranchidae</taxon>
        <taxon>Elysia</taxon>
    </lineage>
</organism>
<dbReference type="EMBL" id="JAWDGP010002514">
    <property type="protein sequence ID" value="KAK3782335.1"/>
    <property type="molecule type" value="Genomic_DNA"/>
</dbReference>
<feature type="region of interest" description="Disordered" evidence="1">
    <location>
        <begin position="1"/>
        <end position="122"/>
    </location>
</feature>
<feature type="region of interest" description="Disordered" evidence="1">
    <location>
        <begin position="402"/>
        <end position="481"/>
    </location>
</feature>
<dbReference type="Proteomes" id="UP001283361">
    <property type="component" value="Unassembled WGS sequence"/>
</dbReference>
<dbReference type="InterPro" id="IPR056841">
    <property type="entry name" value="TNRC18_BAHCC1-like_SH3"/>
</dbReference>
<feature type="region of interest" description="Disordered" evidence="1">
    <location>
        <begin position="608"/>
        <end position="645"/>
    </location>
</feature>
<feature type="compositionally biased region" description="Polar residues" evidence="1">
    <location>
        <begin position="1118"/>
        <end position="1127"/>
    </location>
</feature>
<evidence type="ECO:0000259" key="2">
    <source>
        <dbReference type="PROSITE" id="PS51038"/>
    </source>
</evidence>
<dbReference type="InterPro" id="IPR052429">
    <property type="entry name" value="BAH_domain_protein"/>
</dbReference>
<reference evidence="3" key="1">
    <citation type="journal article" date="2023" name="G3 (Bethesda)">
        <title>A reference genome for the long-term kleptoplast-retaining sea slug Elysia crispata morphotype clarki.</title>
        <authorList>
            <person name="Eastman K.E."/>
            <person name="Pendleton A.L."/>
            <person name="Shaikh M.A."/>
            <person name="Suttiyut T."/>
            <person name="Ogas R."/>
            <person name="Tomko P."/>
            <person name="Gavelis G."/>
            <person name="Widhalm J.R."/>
            <person name="Wisecaver J.H."/>
        </authorList>
    </citation>
    <scope>NUCLEOTIDE SEQUENCE</scope>
    <source>
        <strain evidence="3">ECLA1</strain>
    </source>
</reference>
<keyword evidence="4" id="KW-1185">Reference proteome</keyword>
<feature type="compositionally biased region" description="Polar residues" evidence="1">
    <location>
        <begin position="186"/>
        <end position="209"/>
    </location>
</feature>
<feature type="region of interest" description="Disordered" evidence="1">
    <location>
        <begin position="499"/>
        <end position="587"/>
    </location>
</feature>
<dbReference type="PANTHER" id="PTHR12505:SF24">
    <property type="entry name" value="PROTEIN WINGED EYE"/>
    <property type="match status" value="1"/>
</dbReference>
<feature type="region of interest" description="Disordered" evidence="1">
    <location>
        <begin position="937"/>
        <end position="1288"/>
    </location>
</feature>
<feature type="region of interest" description="Disordered" evidence="1">
    <location>
        <begin position="765"/>
        <end position="799"/>
    </location>
</feature>
<feature type="region of interest" description="Disordered" evidence="1">
    <location>
        <begin position="685"/>
        <end position="705"/>
    </location>
</feature>
<evidence type="ECO:0000313" key="3">
    <source>
        <dbReference type="EMBL" id="KAK3782335.1"/>
    </source>
</evidence>
<feature type="region of interest" description="Disordered" evidence="1">
    <location>
        <begin position="854"/>
        <end position="891"/>
    </location>
</feature>
<dbReference type="Gene3D" id="2.30.30.490">
    <property type="match status" value="1"/>
</dbReference>
<dbReference type="SMART" id="SM00439">
    <property type="entry name" value="BAH"/>
    <property type="match status" value="1"/>
</dbReference>
<feature type="compositionally biased region" description="Basic and acidic residues" evidence="1">
    <location>
        <begin position="1248"/>
        <end position="1259"/>
    </location>
</feature>
<feature type="region of interest" description="Disordered" evidence="1">
    <location>
        <begin position="300"/>
        <end position="349"/>
    </location>
</feature>
<feature type="region of interest" description="Disordered" evidence="1">
    <location>
        <begin position="1383"/>
        <end position="1404"/>
    </location>
</feature>
<feature type="region of interest" description="Disordered" evidence="1">
    <location>
        <begin position="155"/>
        <end position="224"/>
    </location>
</feature>
<feature type="compositionally biased region" description="Low complexity" evidence="1">
    <location>
        <begin position="1386"/>
        <end position="1399"/>
    </location>
</feature>
<proteinExistence type="predicted"/>
<feature type="compositionally biased region" description="Basic residues" evidence="1">
    <location>
        <begin position="1260"/>
        <end position="1269"/>
    </location>
</feature>
<feature type="compositionally biased region" description="Low complexity" evidence="1">
    <location>
        <begin position="310"/>
        <end position="349"/>
    </location>
</feature>
<protein>
    <recommendedName>
        <fullName evidence="2">BAH domain-containing protein</fullName>
    </recommendedName>
</protein>
<feature type="compositionally biased region" description="Basic and acidic residues" evidence="1">
    <location>
        <begin position="1212"/>
        <end position="1223"/>
    </location>
</feature>
<dbReference type="PANTHER" id="PTHR12505">
    <property type="entry name" value="PHD FINGER TRANSCRIPTION FACTOR"/>
    <property type="match status" value="1"/>
</dbReference>
<dbReference type="GO" id="GO:0003682">
    <property type="term" value="F:chromatin binding"/>
    <property type="evidence" value="ECO:0007669"/>
    <property type="project" value="InterPro"/>
</dbReference>
<feature type="compositionally biased region" description="Low complexity" evidence="1">
    <location>
        <begin position="1064"/>
        <end position="1091"/>
    </location>
</feature>
<feature type="compositionally biased region" description="Polar residues" evidence="1">
    <location>
        <begin position="765"/>
        <end position="783"/>
    </location>
</feature>
<feature type="compositionally biased region" description="Polar residues" evidence="1">
    <location>
        <begin position="420"/>
        <end position="431"/>
    </location>
</feature>
<dbReference type="Pfam" id="PF21744">
    <property type="entry name" value="BAHCC1-like_Tudor"/>
    <property type="match status" value="1"/>
</dbReference>
<feature type="compositionally biased region" description="Basic and acidic residues" evidence="1">
    <location>
        <begin position="689"/>
        <end position="703"/>
    </location>
</feature>
<feature type="region of interest" description="Disordered" evidence="1">
    <location>
        <begin position="1427"/>
        <end position="1499"/>
    </location>
</feature>
<feature type="compositionally biased region" description="Low complexity" evidence="1">
    <location>
        <begin position="790"/>
        <end position="799"/>
    </location>
</feature>
<dbReference type="InterPro" id="IPR043151">
    <property type="entry name" value="BAH_sf"/>
</dbReference>
<name>A0AAE1A7E1_9GAST</name>
<dbReference type="PROSITE" id="PS51038">
    <property type="entry name" value="BAH"/>
    <property type="match status" value="1"/>
</dbReference>